<dbReference type="RefSeq" id="WP_056936428.1">
    <property type="nucleotide sequence ID" value="NZ_BJLN01000002.1"/>
</dbReference>
<protein>
    <submittedName>
        <fullName evidence="2">ABC transporter permease</fullName>
    </submittedName>
</protein>
<feature type="transmembrane region" description="Helical" evidence="1">
    <location>
        <begin position="352"/>
        <end position="372"/>
    </location>
</feature>
<dbReference type="PANTHER" id="PTHR39177:SF1">
    <property type="entry name" value="ABC TRANSPORTER PERMEASE YTRC-RELATED"/>
    <property type="match status" value="1"/>
</dbReference>
<evidence type="ECO:0000256" key="1">
    <source>
        <dbReference type="SAM" id="Phobius"/>
    </source>
</evidence>
<dbReference type="Proteomes" id="UP001179858">
    <property type="component" value="Chromosome"/>
</dbReference>
<evidence type="ECO:0000313" key="3">
    <source>
        <dbReference type="Proteomes" id="UP001179858"/>
    </source>
</evidence>
<dbReference type="InterPro" id="IPR053046">
    <property type="entry name" value="ABC-5_transporter"/>
</dbReference>
<keyword evidence="1" id="KW-0472">Membrane</keyword>
<feature type="transmembrane region" description="Helical" evidence="1">
    <location>
        <begin position="95"/>
        <end position="118"/>
    </location>
</feature>
<feature type="transmembrane region" description="Helical" evidence="1">
    <location>
        <begin position="187"/>
        <end position="206"/>
    </location>
</feature>
<dbReference type="PANTHER" id="PTHR39177">
    <property type="entry name" value="ABC TRANSPORTER PERMEASE YTRC-RELATED"/>
    <property type="match status" value="1"/>
</dbReference>
<dbReference type="EMBL" id="CP122959">
    <property type="protein sequence ID" value="WGI18705.1"/>
    <property type="molecule type" value="Genomic_DNA"/>
</dbReference>
<feature type="transmembrane region" description="Helical" evidence="1">
    <location>
        <begin position="277"/>
        <end position="298"/>
    </location>
</feature>
<keyword evidence="1" id="KW-0812">Transmembrane</keyword>
<feature type="transmembrane region" description="Helical" evidence="1">
    <location>
        <begin position="319"/>
        <end position="337"/>
    </location>
</feature>
<dbReference type="AlphaFoldDB" id="A0AAF0GRI5"/>
<name>A0AAF0GRI5_LATSK</name>
<sequence length="385" mass="44412">MQKQLMKIMQLRYWKYLVGLFVMIVGLQGMRSMTVVDKWQTSDQHYHSEQFIKDFKQHPKSYLQEDRKGHPKKQSLESYRLEANPVFEQTYESEFMIYSPTMIVLIMIVFGAGLLTFANDRRTNFDTFLFSLESSRRRLYWTKLGYGIGTLLSSLLIGDVIYYSVLKLKIDASYVQLNIPTLIQREIGSLVLMLGIFTIGCLIGLLIGKLPTLLIGSFGFICSLSFAIPSMSDTRRFVMSRGSEQYGVNPDSNGGLLTKLLTMGDGQYRLYRNQQQIGLIIGLFVVTCLLLWGGAWIYKRLSLENKNQLVQIAGFKKPLVVIGTLYLAWLFGMNGVFSRQPYELLANHEKIVLLWVILRNIVIIGIIGWLYTERPWQRFKNRRLS</sequence>
<reference evidence="2" key="1">
    <citation type="submission" date="2023-04" db="EMBL/GenBank/DDBJ databases">
        <title>Novel strain of Lactilactobacillus sakei and use thereof.</title>
        <authorList>
            <person name="Kim S.Y."/>
        </authorList>
    </citation>
    <scope>NUCLEOTIDE SEQUENCE</scope>
    <source>
        <strain evidence="2">HUP1</strain>
    </source>
</reference>
<gene>
    <name evidence="2" type="ORF">QBD03_08080</name>
</gene>
<keyword evidence="1" id="KW-1133">Transmembrane helix</keyword>
<feature type="transmembrane region" description="Helical" evidence="1">
    <location>
        <begin position="213"/>
        <end position="231"/>
    </location>
</feature>
<proteinExistence type="predicted"/>
<organism evidence="2 3">
    <name type="scientific">Latilactobacillus sakei</name>
    <name type="common">Lactobacillus sakei</name>
    <dbReference type="NCBI Taxonomy" id="1599"/>
    <lineage>
        <taxon>Bacteria</taxon>
        <taxon>Bacillati</taxon>
        <taxon>Bacillota</taxon>
        <taxon>Bacilli</taxon>
        <taxon>Lactobacillales</taxon>
        <taxon>Lactobacillaceae</taxon>
        <taxon>Latilactobacillus</taxon>
    </lineage>
</organism>
<evidence type="ECO:0000313" key="2">
    <source>
        <dbReference type="EMBL" id="WGI18705.1"/>
    </source>
</evidence>
<accession>A0AAF0GRI5</accession>
<feature type="transmembrane region" description="Helical" evidence="1">
    <location>
        <begin position="12"/>
        <end position="30"/>
    </location>
</feature>
<feature type="transmembrane region" description="Helical" evidence="1">
    <location>
        <begin position="139"/>
        <end position="165"/>
    </location>
</feature>